<gene>
    <name evidence="1" type="ORF">KHLLAP_LOCUS1260</name>
</gene>
<dbReference type="Proteomes" id="UP001295740">
    <property type="component" value="Unassembled WGS sequence"/>
</dbReference>
<comment type="caution">
    <text evidence="1">The sequence shown here is derived from an EMBL/GenBank/DDBJ whole genome shotgun (WGS) entry which is preliminary data.</text>
</comment>
<keyword evidence="2" id="KW-1185">Reference proteome</keyword>
<organism evidence="1 2">
    <name type="scientific">Anthostomella pinea</name>
    <dbReference type="NCBI Taxonomy" id="933095"/>
    <lineage>
        <taxon>Eukaryota</taxon>
        <taxon>Fungi</taxon>
        <taxon>Dikarya</taxon>
        <taxon>Ascomycota</taxon>
        <taxon>Pezizomycotina</taxon>
        <taxon>Sordariomycetes</taxon>
        <taxon>Xylariomycetidae</taxon>
        <taxon>Xylariales</taxon>
        <taxon>Xylariaceae</taxon>
        <taxon>Anthostomella</taxon>
    </lineage>
</organism>
<evidence type="ECO:0000313" key="2">
    <source>
        <dbReference type="Proteomes" id="UP001295740"/>
    </source>
</evidence>
<dbReference type="AlphaFoldDB" id="A0AAI8YDJ8"/>
<proteinExistence type="predicted"/>
<evidence type="ECO:0000313" key="1">
    <source>
        <dbReference type="EMBL" id="CAJ2500792.1"/>
    </source>
</evidence>
<accession>A0AAI8YDJ8</accession>
<dbReference type="EMBL" id="CAUWAG010000003">
    <property type="protein sequence ID" value="CAJ2500792.1"/>
    <property type="molecule type" value="Genomic_DNA"/>
</dbReference>
<sequence>MAESHPPLSVQGDLEVVQALPVKAHSDWPDQILSSDDYLPVDRMSYFNFECASLDDDDFGSLNQWAADESACDK</sequence>
<name>A0AAI8YDJ8_9PEZI</name>
<protein>
    <submittedName>
        <fullName evidence="1">Uu.00g036450.m01.CDS01</fullName>
    </submittedName>
</protein>
<reference evidence="1" key="1">
    <citation type="submission" date="2023-10" db="EMBL/GenBank/DDBJ databases">
        <authorList>
            <person name="Hackl T."/>
        </authorList>
    </citation>
    <scope>NUCLEOTIDE SEQUENCE</scope>
</reference>